<dbReference type="GO" id="GO:0005384">
    <property type="term" value="F:manganese ion transmembrane transporter activity"/>
    <property type="evidence" value="ECO:0007669"/>
    <property type="project" value="InterPro"/>
</dbReference>
<evidence type="ECO:0000256" key="2">
    <source>
        <dbReference type="ARBA" id="ARBA00007049"/>
    </source>
</evidence>
<comment type="similarity">
    <text evidence="2">Belongs to the CCC1 family.</text>
</comment>
<feature type="transmembrane region" description="Helical" evidence="7">
    <location>
        <begin position="323"/>
        <end position="345"/>
    </location>
</feature>
<name>A0A7S2PT89_9STRA</name>
<keyword evidence="3 7" id="KW-0812">Transmembrane</keyword>
<dbReference type="GO" id="GO:0030026">
    <property type="term" value="P:intracellular manganese ion homeostasis"/>
    <property type="evidence" value="ECO:0007669"/>
    <property type="project" value="InterPro"/>
</dbReference>
<evidence type="ECO:0000256" key="3">
    <source>
        <dbReference type="ARBA" id="ARBA00022692"/>
    </source>
</evidence>
<feature type="compositionally biased region" description="Polar residues" evidence="6">
    <location>
        <begin position="1"/>
        <end position="12"/>
    </location>
</feature>
<feature type="transmembrane region" description="Helical" evidence="7">
    <location>
        <begin position="105"/>
        <end position="126"/>
    </location>
</feature>
<feature type="transmembrane region" description="Helical" evidence="7">
    <location>
        <begin position="259"/>
        <end position="281"/>
    </location>
</feature>
<accession>A0A7S2PT89</accession>
<evidence type="ECO:0000256" key="6">
    <source>
        <dbReference type="SAM" id="MobiDB-lite"/>
    </source>
</evidence>
<proteinExistence type="inferred from homology"/>
<feature type="transmembrane region" description="Helical" evidence="7">
    <location>
        <begin position="132"/>
        <end position="153"/>
    </location>
</feature>
<dbReference type="Pfam" id="PF01988">
    <property type="entry name" value="VIT1"/>
    <property type="match status" value="1"/>
</dbReference>
<dbReference type="PANTHER" id="PTHR31851">
    <property type="entry name" value="FE(2+)/MN(2+) TRANSPORTER PCL1"/>
    <property type="match status" value="1"/>
</dbReference>
<dbReference type="InterPro" id="IPR008217">
    <property type="entry name" value="Ccc1_fam"/>
</dbReference>
<evidence type="ECO:0000313" key="8">
    <source>
        <dbReference type="EMBL" id="CAD9615129.1"/>
    </source>
</evidence>
<feature type="transmembrane region" description="Helical" evidence="7">
    <location>
        <begin position="287"/>
        <end position="311"/>
    </location>
</feature>
<evidence type="ECO:0000256" key="4">
    <source>
        <dbReference type="ARBA" id="ARBA00022989"/>
    </source>
</evidence>
<keyword evidence="4 7" id="KW-1133">Transmembrane helix</keyword>
<protein>
    <submittedName>
        <fullName evidence="8">Uncharacterized protein</fullName>
    </submittedName>
</protein>
<reference evidence="8" key="1">
    <citation type="submission" date="2021-01" db="EMBL/GenBank/DDBJ databases">
        <authorList>
            <person name="Corre E."/>
            <person name="Pelletier E."/>
            <person name="Niang G."/>
            <person name="Scheremetjew M."/>
            <person name="Finn R."/>
            <person name="Kale V."/>
            <person name="Holt S."/>
            <person name="Cochrane G."/>
            <person name="Meng A."/>
            <person name="Brown T."/>
            <person name="Cohen L."/>
        </authorList>
    </citation>
    <scope>NUCLEOTIDE SEQUENCE</scope>
    <source>
        <strain evidence="8">SM1012Den-03</strain>
    </source>
</reference>
<keyword evidence="5 7" id="KW-0472">Membrane</keyword>
<feature type="region of interest" description="Disordered" evidence="6">
    <location>
        <begin position="1"/>
        <end position="25"/>
    </location>
</feature>
<dbReference type="EMBL" id="HBGZ01021150">
    <property type="protein sequence ID" value="CAD9615129.1"/>
    <property type="molecule type" value="Transcribed_RNA"/>
</dbReference>
<gene>
    <name evidence="8" type="ORF">SMAR0320_LOCUS15224</name>
</gene>
<evidence type="ECO:0000256" key="5">
    <source>
        <dbReference type="ARBA" id="ARBA00023136"/>
    </source>
</evidence>
<dbReference type="AlphaFoldDB" id="A0A7S2PT89"/>
<evidence type="ECO:0000256" key="1">
    <source>
        <dbReference type="ARBA" id="ARBA00004127"/>
    </source>
</evidence>
<organism evidence="8">
    <name type="scientific">Skeletonema marinoi</name>
    <dbReference type="NCBI Taxonomy" id="267567"/>
    <lineage>
        <taxon>Eukaryota</taxon>
        <taxon>Sar</taxon>
        <taxon>Stramenopiles</taxon>
        <taxon>Ochrophyta</taxon>
        <taxon>Bacillariophyta</taxon>
        <taxon>Coscinodiscophyceae</taxon>
        <taxon>Thalassiosirophycidae</taxon>
        <taxon>Thalassiosirales</taxon>
        <taxon>Skeletonemataceae</taxon>
        <taxon>Skeletonema</taxon>
        <taxon>Skeletonema marinoi-dohrnii complex</taxon>
    </lineage>
</organism>
<sequence>MNSISCHSSSYGNLDGSETHPSSTEAMEVDDDLEAAMFATAAAESIACNDDNVAASFGSDDFVRIRKEDDAGVGISASPQPETHPHPAHTDHLVKSRQYYRDMVLGVNDGLVSTFLLVAGVVGGGMDVEATLLTSISGAIAGAISMFAGEYVATKSQNEVMKGEIKLEHEHITNYHQEEMKELSNLFSLIGIPGSSPHICHANVADSTAHSSNVTSSAKEARKLRQKMTQYYGSNPDALLKIMIALEFGVIDGEKRSPFVAGGSSLALFIVGSLPSVIPFVCVTDSISGLIASGIATAIGLFLVGAVKTWATRGNMWLAALENLLITAAGGGVAYGIGVGFQHLMSEG</sequence>
<dbReference type="GO" id="GO:0012505">
    <property type="term" value="C:endomembrane system"/>
    <property type="evidence" value="ECO:0007669"/>
    <property type="project" value="UniProtKB-SubCell"/>
</dbReference>
<comment type="subcellular location">
    <subcellularLocation>
        <location evidence="1">Endomembrane system</location>
        <topology evidence="1">Multi-pass membrane protein</topology>
    </subcellularLocation>
</comment>
<evidence type="ECO:0000256" key="7">
    <source>
        <dbReference type="SAM" id="Phobius"/>
    </source>
</evidence>